<feature type="transmembrane region" description="Helical" evidence="2">
    <location>
        <begin position="141"/>
        <end position="161"/>
    </location>
</feature>
<keyword evidence="2" id="KW-1133">Transmembrane helix</keyword>
<dbReference type="KEGG" id="aalt:CC77DRAFT_1017390"/>
<sequence length="544" mass="59105">MAPVDTVASTRSNSLPIALFGGQVLLVTVLTARVLLTTRRAAKSQPPSTRTRSQDSARRRHAVTFSIIALLSLLSVGSFAFLWRAISYVRWAGENKHDIPGSLWSGWYGTGAEGRWYLADWIADIDLVREFDKVGIMKPEGFLYTSQYFVGLIASSIFMGAEGRRRNLSNTTIASFVLLSSIGSLGYALSLFFITILYTPLTIHRDDTPLHDALFTPYAFVYDTGIVASLITLNLFPQLVSEFGDKSMMRLGYLTMPLAFAFAPQLVPYALGHQHTSKAAAHRSYAKVFHALSIASILVYWRVWTTLIYVNRPAQRSHVWDLFSNSIGNSDSANTNRLLTSISNAGQALKHISMHPAISVTSLDVLFAAISLLTWTFTRDLDVHAILESSILSFLVPTHEKHVSFKQDLARVMEHASEPSSPVEPTTPRKPGRPAKNLAVNGTSSATHSGPTGAPLRRSTRGKARISDADSDAGSFAGDPDATYQPSEKTKRAVQEMESDGSAPEGDLVHAGESTALALFLAFFGGLGQLAAGTLGAEVTGPRD</sequence>
<feature type="transmembrane region" description="Helical" evidence="2">
    <location>
        <begin position="291"/>
        <end position="310"/>
    </location>
</feature>
<dbReference type="Proteomes" id="UP000077248">
    <property type="component" value="Unassembled WGS sequence"/>
</dbReference>
<feature type="compositionally biased region" description="Low complexity" evidence="1">
    <location>
        <begin position="472"/>
        <end position="482"/>
    </location>
</feature>
<feature type="region of interest" description="Disordered" evidence="1">
    <location>
        <begin position="414"/>
        <end position="506"/>
    </location>
</feature>
<feature type="transmembrane region" description="Helical" evidence="2">
    <location>
        <begin position="173"/>
        <end position="198"/>
    </location>
</feature>
<dbReference type="OMA" id="KARRFWW"/>
<proteinExistence type="predicted"/>
<keyword evidence="5" id="KW-1185">Reference proteome</keyword>
<evidence type="ECO:0000313" key="3">
    <source>
        <dbReference type="EMBL" id="OAG23746.1"/>
    </source>
</evidence>
<reference evidence="6" key="2">
    <citation type="journal article" date="2019" name="bioRxiv">
        <title>Genomics, evolutionary history and diagnostics of the Alternaria alternata species group including apple and Asian pear pathotypes.</title>
        <authorList>
            <person name="Armitage A.D."/>
            <person name="Cockerton H.M."/>
            <person name="Sreenivasaprasad S."/>
            <person name="Woodhall J.W."/>
            <person name="Lane C.R."/>
            <person name="Harrison R.J."/>
            <person name="Clarkson J.P."/>
        </authorList>
    </citation>
    <scope>NUCLEOTIDE SEQUENCE [LARGE SCALE GENOMIC DNA]</scope>
    <source>
        <strain evidence="6">FERA 1177</strain>
    </source>
</reference>
<evidence type="ECO:0000313" key="4">
    <source>
        <dbReference type="EMBL" id="RYN83158.1"/>
    </source>
</evidence>
<feature type="transmembrane region" description="Helical" evidence="2">
    <location>
        <begin position="218"/>
        <end position="239"/>
    </location>
</feature>
<protein>
    <submittedName>
        <fullName evidence="3">Uncharacterized protein</fullName>
    </submittedName>
</protein>
<dbReference type="AlphaFoldDB" id="A0A177DW80"/>
<feature type="transmembrane region" description="Helical" evidence="2">
    <location>
        <begin position="62"/>
        <end position="86"/>
    </location>
</feature>
<dbReference type="Proteomes" id="UP000291422">
    <property type="component" value="Unassembled WGS sequence"/>
</dbReference>
<organism evidence="3 5">
    <name type="scientific">Alternaria alternata</name>
    <name type="common">Alternaria rot fungus</name>
    <name type="synonym">Torula alternata</name>
    <dbReference type="NCBI Taxonomy" id="5599"/>
    <lineage>
        <taxon>Eukaryota</taxon>
        <taxon>Fungi</taxon>
        <taxon>Dikarya</taxon>
        <taxon>Ascomycota</taxon>
        <taxon>Pezizomycotina</taxon>
        <taxon>Dothideomycetes</taxon>
        <taxon>Pleosporomycetidae</taxon>
        <taxon>Pleosporales</taxon>
        <taxon>Pleosporineae</taxon>
        <taxon>Pleosporaceae</taxon>
        <taxon>Alternaria</taxon>
        <taxon>Alternaria sect. Alternaria</taxon>
        <taxon>Alternaria alternata complex</taxon>
    </lineage>
</organism>
<evidence type="ECO:0000256" key="2">
    <source>
        <dbReference type="SAM" id="Phobius"/>
    </source>
</evidence>
<evidence type="ECO:0000313" key="6">
    <source>
        <dbReference type="Proteomes" id="UP000291422"/>
    </source>
</evidence>
<keyword evidence="2" id="KW-0812">Transmembrane</keyword>
<accession>A0A177DW80</accession>
<reference evidence="3 5" key="1">
    <citation type="submission" date="2016-05" db="EMBL/GenBank/DDBJ databases">
        <title>Comparative analysis of secretome profiles of manganese(II)-oxidizing ascomycete fungi.</title>
        <authorList>
            <consortium name="DOE Joint Genome Institute"/>
            <person name="Zeiner C.A."/>
            <person name="Purvine S.O."/>
            <person name="Zink E.M."/>
            <person name="Wu S."/>
            <person name="Pasa-Tolic L."/>
            <person name="Chaput D.L."/>
            <person name="Haridas S."/>
            <person name="Grigoriev I.V."/>
            <person name="Santelli C.M."/>
            <person name="Hansel C.M."/>
        </authorList>
    </citation>
    <scope>NUCLEOTIDE SEQUENCE [LARGE SCALE GENOMIC DNA]</scope>
    <source>
        <strain evidence="3 5">SRC1lrK2f</strain>
    </source>
</reference>
<feature type="compositionally biased region" description="Polar residues" evidence="1">
    <location>
        <begin position="440"/>
        <end position="450"/>
    </location>
</feature>
<evidence type="ECO:0000256" key="1">
    <source>
        <dbReference type="SAM" id="MobiDB-lite"/>
    </source>
</evidence>
<name>A0A177DW80_ALTAL</name>
<dbReference type="RefSeq" id="XP_018389167.1">
    <property type="nucleotide sequence ID" value="XM_018524396.1"/>
</dbReference>
<dbReference type="EMBL" id="KV441472">
    <property type="protein sequence ID" value="OAG23746.1"/>
    <property type="molecule type" value="Genomic_DNA"/>
</dbReference>
<feature type="transmembrane region" description="Helical" evidence="2">
    <location>
        <begin position="15"/>
        <end position="36"/>
    </location>
</feature>
<dbReference type="VEuPathDB" id="FungiDB:CC77DRAFT_1017390"/>
<keyword evidence="2" id="KW-0472">Membrane</keyword>
<reference evidence="4" key="3">
    <citation type="journal article" date="2019" name="J. ISSAAS">
        <title>Genomics, evolutionary history and diagnostics of the Alternaria alternata species group including apple and Asian pear pathotypes.</title>
        <authorList>
            <person name="Armitage A.D."/>
            <person name="Cockerton H.M."/>
            <person name="Sreenivasaprasad S."/>
            <person name="Woodhall J."/>
            <person name="Lane C."/>
            <person name="Harrison R.J."/>
            <person name="Clarkson J.P."/>
        </authorList>
    </citation>
    <scope>NUCLEOTIDE SEQUENCE</scope>
    <source>
        <strain evidence="4">FERA 1177</strain>
    </source>
</reference>
<gene>
    <name evidence="4" type="ORF">AA0117_g701</name>
    <name evidence="3" type="ORF">CC77DRAFT_1017390</name>
</gene>
<evidence type="ECO:0000313" key="5">
    <source>
        <dbReference type="Proteomes" id="UP000077248"/>
    </source>
</evidence>
<dbReference type="EMBL" id="PDXD01000001">
    <property type="protein sequence ID" value="RYN83158.1"/>
    <property type="molecule type" value="Genomic_DNA"/>
</dbReference>
<feature type="transmembrane region" description="Helical" evidence="2">
    <location>
        <begin position="251"/>
        <end position="271"/>
    </location>
</feature>
<dbReference type="GeneID" id="29109990"/>